<organism evidence="1 2">
    <name type="scientific">Amorphotheca resinae ATCC 22711</name>
    <dbReference type="NCBI Taxonomy" id="857342"/>
    <lineage>
        <taxon>Eukaryota</taxon>
        <taxon>Fungi</taxon>
        <taxon>Dikarya</taxon>
        <taxon>Ascomycota</taxon>
        <taxon>Pezizomycotina</taxon>
        <taxon>Leotiomycetes</taxon>
        <taxon>Helotiales</taxon>
        <taxon>Amorphothecaceae</taxon>
        <taxon>Amorphotheca</taxon>
    </lineage>
</organism>
<dbReference type="InParanoid" id="A0A2T3APR6"/>
<dbReference type="Proteomes" id="UP000241818">
    <property type="component" value="Unassembled WGS sequence"/>
</dbReference>
<name>A0A2T3APR6_AMORE</name>
<dbReference type="OrthoDB" id="2013972at2759"/>
<dbReference type="RefSeq" id="XP_024716653.1">
    <property type="nucleotide sequence ID" value="XM_024864846.1"/>
</dbReference>
<protein>
    <submittedName>
        <fullName evidence="1">Uncharacterized protein</fullName>
    </submittedName>
</protein>
<accession>A0A2T3APR6</accession>
<proteinExistence type="predicted"/>
<keyword evidence="2" id="KW-1185">Reference proteome</keyword>
<gene>
    <name evidence="1" type="ORF">M430DRAFT_23150</name>
</gene>
<sequence>MSDDNTQQTLPEPDTADSVAADVDMPELRLPHHHLFDQMISWGTDSVPSPPSVNSENDNAISLKVMGIMGWSAEGTQVFLAGVRQDVKDTNIHAYLPINVVYGRKLGGPRLLLILYKRALLIKYFCSRGGS</sequence>
<dbReference type="GeneID" id="36572927"/>
<reference evidence="1 2" key="1">
    <citation type="journal article" date="2018" name="New Phytol.">
        <title>Comparative genomics and transcriptomics depict ericoid mycorrhizal fungi as versatile saprotrophs and plant mutualists.</title>
        <authorList>
            <person name="Martino E."/>
            <person name="Morin E."/>
            <person name="Grelet G.A."/>
            <person name="Kuo A."/>
            <person name="Kohler A."/>
            <person name="Daghino S."/>
            <person name="Barry K.W."/>
            <person name="Cichocki N."/>
            <person name="Clum A."/>
            <person name="Dockter R.B."/>
            <person name="Hainaut M."/>
            <person name="Kuo R.C."/>
            <person name="LaButti K."/>
            <person name="Lindahl B.D."/>
            <person name="Lindquist E.A."/>
            <person name="Lipzen A."/>
            <person name="Khouja H.R."/>
            <person name="Magnuson J."/>
            <person name="Murat C."/>
            <person name="Ohm R.A."/>
            <person name="Singer S.W."/>
            <person name="Spatafora J.W."/>
            <person name="Wang M."/>
            <person name="Veneault-Fourrey C."/>
            <person name="Henrissat B."/>
            <person name="Grigoriev I.V."/>
            <person name="Martin F.M."/>
            <person name="Perotto S."/>
        </authorList>
    </citation>
    <scope>NUCLEOTIDE SEQUENCE [LARGE SCALE GENOMIC DNA]</scope>
    <source>
        <strain evidence="1 2">ATCC 22711</strain>
    </source>
</reference>
<dbReference type="AlphaFoldDB" id="A0A2T3APR6"/>
<evidence type="ECO:0000313" key="2">
    <source>
        <dbReference type="Proteomes" id="UP000241818"/>
    </source>
</evidence>
<evidence type="ECO:0000313" key="1">
    <source>
        <dbReference type="EMBL" id="PSS06997.1"/>
    </source>
</evidence>
<dbReference type="EMBL" id="KZ679019">
    <property type="protein sequence ID" value="PSS06997.1"/>
    <property type="molecule type" value="Genomic_DNA"/>
</dbReference>